<dbReference type="GO" id="GO:0006098">
    <property type="term" value="P:pentose-phosphate shunt"/>
    <property type="evidence" value="ECO:0007669"/>
    <property type="project" value="UniProtKB-UniPathway"/>
</dbReference>
<evidence type="ECO:0000313" key="10">
    <source>
        <dbReference type="Proteomes" id="UP000315217"/>
    </source>
</evidence>
<dbReference type="PANTHER" id="PTHR11054">
    <property type="entry name" value="6-PHOSPHOGLUCONOLACTONASE"/>
    <property type="match status" value="1"/>
</dbReference>
<proteinExistence type="inferred from homology"/>
<protein>
    <recommendedName>
        <fullName evidence="6 7">6-phosphogluconolactonase</fullName>
        <shortName evidence="7">6PGL</shortName>
        <ecNumber evidence="5 7">3.1.1.31</ecNumber>
    </recommendedName>
</protein>
<dbReference type="Pfam" id="PF01182">
    <property type="entry name" value="Glucosamine_iso"/>
    <property type="match status" value="1"/>
</dbReference>
<dbReference type="InterPro" id="IPR005900">
    <property type="entry name" value="6-phosphogluconolactonase_DevB"/>
</dbReference>
<dbReference type="AlphaFoldDB" id="A0A537LVF4"/>
<organism evidence="9 10">
    <name type="scientific">Candidatus Segetimicrobium genomatis</name>
    <dbReference type="NCBI Taxonomy" id="2569760"/>
    <lineage>
        <taxon>Bacteria</taxon>
        <taxon>Bacillati</taxon>
        <taxon>Candidatus Sysuimicrobiota</taxon>
        <taxon>Candidatus Sysuimicrobiia</taxon>
        <taxon>Candidatus Sysuimicrobiales</taxon>
        <taxon>Candidatus Segetimicrobiaceae</taxon>
        <taxon>Candidatus Segetimicrobium</taxon>
    </lineage>
</organism>
<dbReference type="Proteomes" id="UP000315217">
    <property type="component" value="Unassembled WGS sequence"/>
</dbReference>
<dbReference type="Gene3D" id="3.40.50.1360">
    <property type="match status" value="1"/>
</dbReference>
<comment type="pathway">
    <text evidence="3 7">Carbohydrate degradation; pentose phosphate pathway; D-ribulose 5-phosphate from D-glucose 6-phosphate (oxidative stage): step 2/3.</text>
</comment>
<comment type="function">
    <text evidence="2 7">Hydrolysis of 6-phosphogluconolactone to 6-phosphogluconate.</text>
</comment>
<comment type="catalytic activity">
    <reaction evidence="1 7">
        <text>6-phospho-D-glucono-1,5-lactone + H2O = 6-phospho-D-gluconate + H(+)</text>
        <dbReference type="Rhea" id="RHEA:12556"/>
        <dbReference type="ChEBI" id="CHEBI:15377"/>
        <dbReference type="ChEBI" id="CHEBI:15378"/>
        <dbReference type="ChEBI" id="CHEBI:57955"/>
        <dbReference type="ChEBI" id="CHEBI:58759"/>
        <dbReference type="EC" id="3.1.1.31"/>
    </reaction>
</comment>
<dbReference type="GO" id="GO:0005975">
    <property type="term" value="P:carbohydrate metabolic process"/>
    <property type="evidence" value="ECO:0007669"/>
    <property type="project" value="UniProtKB-UniRule"/>
</dbReference>
<dbReference type="PANTHER" id="PTHR11054:SF0">
    <property type="entry name" value="6-PHOSPHOGLUCONOLACTONASE"/>
    <property type="match status" value="1"/>
</dbReference>
<gene>
    <name evidence="7 9" type="primary">pgl</name>
    <name evidence="9" type="ORF">E6G98_03955</name>
</gene>
<keyword evidence="7 9" id="KW-0378">Hydrolase</keyword>
<evidence type="ECO:0000256" key="3">
    <source>
        <dbReference type="ARBA" id="ARBA00004961"/>
    </source>
</evidence>
<dbReference type="NCBIfam" id="TIGR01198">
    <property type="entry name" value="pgl"/>
    <property type="match status" value="1"/>
</dbReference>
<dbReference type="CDD" id="cd01400">
    <property type="entry name" value="6PGL"/>
    <property type="match status" value="1"/>
</dbReference>
<evidence type="ECO:0000256" key="7">
    <source>
        <dbReference type="RuleBase" id="RU365095"/>
    </source>
</evidence>
<comment type="similarity">
    <text evidence="4 7">Belongs to the glucosamine/galactosamine-6-phosphate isomerase family. 6-phosphogluconolactonase subfamily.</text>
</comment>
<dbReference type="InterPro" id="IPR039104">
    <property type="entry name" value="6PGL"/>
</dbReference>
<evidence type="ECO:0000256" key="2">
    <source>
        <dbReference type="ARBA" id="ARBA00002681"/>
    </source>
</evidence>
<name>A0A537LVF4_9BACT</name>
<dbReference type="EMBL" id="VBAI01000038">
    <property type="protein sequence ID" value="TMJ11994.1"/>
    <property type="molecule type" value="Genomic_DNA"/>
</dbReference>
<evidence type="ECO:0000313" key="9">
    <source>
        <dbReference type="EMBL" id="TMJ11994.1"/>
    </source>
</evidence>
<evidence type="ECO:0000256" key="6">
    <source>
        <dbReference type="ARBA" id="ARBA00020337"/>
    </source>
</evidence>
<feature type="domain" description="Glucosamine/galactosamine-6-phosphate isomerase" evidence="8">
    <location>
        <begin position="17"/>
        <end position="238"/>
    </location>
</feature>
<dbReference type="SUPFAM" id="SSF100950">
    <property type="entry name" value="NagB/RpiA/CoA transferase-like"/>
    <property type="match status" value="1"/>
</dbReference>
<evidence type="ECO:0000256" key="5">
    <source>
        <dbReference type="ARBA" id="ARBA00013198"/>
    </source>
</evidence>
<comment type="caution">
    <text evidence="9">The sequence shown here is derived from an EMBL/GenBank/DDBJ whole genome shotgun (WGS) entry which is preliminary data.</text>
</comment>
<dbReference type="InterPro" id="IPR006148">
    <property type="entry name" value="Glc/Gal-6P_isomerase"/>
</dbReference>
<evidence type="ECO:0000256" key="4">
    <source>
        <dbReference type="ARBA" id="ARBA00010662"/>
    </source>
</evidence>
<dbReference type="EC" id="3.1.1.31" evidence="5 7"/>
<accession>A0A537LVF4</accession>
<sequence>MMRTPSPTRPVVYVYPDIDAMSRAAARALIDRAREAVEAEGRCAIALSGGNTPRALYRLLATESARRMPWGQVDLFWGDERYVPADDPRSNFRMAKETLLDRIPIPPANIHPMLTAHPDPHDAARAYDTLLGQWFPGPWPRFDVILLGLAADGHIASLFPASPALQVMDRRVVAVQVPAEPPLRLTMTLPVINHAAAVYFLVAGKGKAGSVHRALIGPCDPATCPAAGVHPVAGDVIWWVDEGAATFLGPAVRAPSPPS</sequence>
<dbReference type="UniPathway" id="UPA00115">
    <property type="reaction ID" value="UER00409"/>
</dbReference>
<dbReference type="InterPro" id="IPR037171">
    <property type="entry name" value="NagB/RpiA_transferase-like"/>
</dbReference>
<evidence type="ECO:0000259" key="8">
    <source>
        <dbReference type="Pfam" id="PF01182"/>
    </source>
</evidence>
<dbReference type="GO" id="GO:0017057">
    <property type="term" value="F:6-phosphogluconolactonase activity"/>
    <property type="evidence" value="ECO:0007669"/>
    <property type="project" value="UniProtKB-UniRule"/>
</dbReference>
<reference evidence="9 10" key="1">
    <citation type="journal article" date="2019" name="Nat. Microbiol.">
        <title>Mediterranean grassland soil C-N compound turnover is dependent on rainfall and depth, and is mediated by genomically divergent microorganisms.</title>
        <authorList>
            <person name="Diamond S."/>
            <person name="Andeer P.F."/>
            <person name="Li Z."/>
            <person name="Crits-Christoph A."/>
            <person name="Burstein D."/>
            <person name="Anantharaman K."/>
            <person name="Lane K.R."/>
            <person name="Thomas B.C."/>
            <person name="Pan C."/>
            <person name="Northen T.R."/>
            <person name="Banfield J.F."/>
        </authorList>
    </citation>
    <scope>NUCLEOTIDE SEQUENCE [LARGE SCALE GENOMIC DNA]</scope>
    <source>
        <strain evidence="9">NP_1</strain>
    </source>
</reference>
<evidence type="ECO:0000256" key="1">
    <source>
        <dbReference type="ARBA" id="ARBA00000832"/>
    </source>
</evidence>